<dbReference type="Proteomes" id="UP000317422">
    <property type="component" value="Unassembled WGS sequence"/>
</dbReference>
<evidence type="ECO:0000256" key="4">
    <source>
        <dbReference type="RuleBase" id="RU003345"/>
    </source>
</evidence>
<evidence type="ECO:0000259" key="6">
    <source>
        <dbReference type="Pfam" id="PF00171"/>
    </source>
</evidence>
<dbReference type="InterPro" id="IPR016161">
    <property type="entry name" value="Ald_DH/histidinol_DH"/>
</dbReference>
<accession>A0A543NK57</accession>
<name>A0A543NK57_9ACTN</name>
<evidence type="ECO:0000256" key="2">
    <source>
        <dbReference type="ARBA" id="ARBA00023002"/>
    </source>
</evidence>
<feature type="active site" evidence="3">
    <location>
        <position position="302"/>
    </location>
</feature>
<keyword evidence="8" id="KW-1185">Reference proteome</keyword>
<gene>
    <name evidence="7" type="ORF">FHX37_2137</name>
</gene>
<dbReference type="Gene3D" id="3.40.309.10">
    <property type="entry name" value="Aldehyde Dehydrogenase, Chain A, domain 2"/>
    <property type="match status" value="1"/>
</dbReference>
<dbReference type="SUPFAM" id="SSF53720">
    <property type="entry name" value="ALDH-like"/>
    <property type="match status" value="1"/>
</dbReference>
<dbReference type="CDD" id="cd07101">
    <property type="entry name" value="ALDH_SSADH2_GabD2"/>
    <property type="match status" value="1"/>
</dbReference>
<dbReference type="InterPro" id="IPR029510">
    <property type="entry name" value="Ald_DH_CS_GLU"/>
</dbReference>
<dbReference type="PROSITE" id="PS00687">
    <property type="entry name" value="ALDEHYDE_DEHYDR_GLU"/>
    <property type="match status" value="1"/>
</dbReference>
<feature type="region of interest" description="Disordered" evidence="5">
    <location>
        <begin position="1"/>
        <end position="52"/>
    </location>
</feature>
<dbReference type="EMBL" id="VFQC01000001">
    <property type="protein sequence ID" value="TQN32192.1"/>
    <property type="molecule type" value="Genomic_DNA"/>
</dbReference>
<dbReference type="InterPro" id="IPR016162">
    <property type="entry name" value="Ald_DH_N"/>
</dbReference>
<reference evidence="7 8" key="1">
    <citation type="submission" date="2019-06" db="EMBL/GenBank/DDBJ databases">
        <title>Sequencing the genomes of 1000 actinobacteria strains.</title>
        <authorList>
            <person name="Klenk H.-P."/>
        </authorList>
    </citation>
    <scope>NUCLEOTIDE SEQUENCE [LARGE SCALE GENOMIC DNA]</scope>
    <source>
        <strain evidence="7 8">DSM 45015</strain>
    </source>
</reference>
<feature type="domain" description="Aldehyde dehydrogenase" evidence="6">
    <location>
        <begin position="74"/>
        <end position="529"/>
    </location>
</feature>
<sequence length="565" mass="60181">MTDTEPATGTGTPRSVTTTDAPAPEKTPRSTAMTTEPSTRTAQAVRAPGLPPTLTPVLLRRLTARVAATPDAVRVTTTAPYTGGPLADLPVSTPENVEAAFTRARAAQKAWAATPLRERKRIMLRFHDLVIERRDEALDLMQAESGKTRRDAFLEVTDIALTARYYARGAAGMLSPRRRRGAIPLLTHTTELRHPKGVVAVISPWNYPLSMAAGDAIPALMAGNAVVQKPDTQTALTALWALDLMHEAGLPTDVWQMGIGRGSSLGGALMDNADYMMFTGSTASGRQIARDAGERLIGASLELGGKNAMVVLDDADVDRAVEGAIAAAFPSAGQLCVSIERMYVADAVYDRFVAAFAARTRELRVGAGYDYGYDVGSLTHPSQLNTVTAHVEDAVDKGATVLAGGRVRPDLGPLFYEPTILTGVTPDMTLYDHETFGPVVSVYRYRDVDEAIARANATPYGLNASVWSRSGARGRAVAARLHAGTVNVNEAFAAAWGSIDAPMGGMGDSGLGRRHGADGILKYTEPQTVAHQRLLGFTPPAGVSYRTWAQALTVALKRMKGMGMR</sequence>
<dbReference type="Pfam" id="PF00171">
    <property type="entry name" value="Aldedh"/>
    <property type="match status" value="1"/>
</dbReference>
<dbReference type="PANTHER" id="PTHR11699">
    <property type="entry name" value="ALDEHYDE DEHYDROGENASE-RELATED"/>
    <property type="match status" value="1"/>
</dbReference>
<dbReference type="GO" id="GO:0016620">
    <property type="term" value="F:oxidoreductase activity, acting on the aldehyde or oxo group of donors, NAD or NADP as acceptor"/>
    <property type="evidence" value="ECO:0007669"/>
    <property type="project" value="InterPro"/>
</dbReference>
<proteinExistence type="inferred from homology"/>
<comment type="similarity">
    <text evidence="1 4">Belongs to the aldehyde dehydrogenase family.</text>
</comment>
<dbReference type="NCBIfam" id="NF006916">
    <property type="entry name" value="PRK09407.1"/>
    <property type="match status" value="1"/>
</dbReference>
<dbReference type="Gene3D" id="3.40.605.10">
    <property type="entry name" value="Aldehyde Dehydrogenase, Chain A, domain 1"/>
    <property type="match status" value="1"/>
</dbReference>
<feature type="compositionally biased region" description="Low complexity" evidence="5">
    <location>
        <begin position="8"/>
        <end position="19"/>
    </location>
</feature>
<dbReference type="InterPro" id="IPR015590">
    <property type="entry name" value="Aldehyde_DH_dom"/>
</dbReference>
<keyword evidence="2 4" id="KW-0560">Oxidoreductase</keyword>
<comment type="caution">
    <text evidence="7">The sequence shown here is derived from an EMBL/GenBank/DDBJ whole genome shotgun (WGS) entry which is preliminary data.</text>
</comment>
<feature type="compositionally biased region" description="Polar residues" evidence="5">
    <location>
        <begin position="29"/>
        <end position="42"/>
    </location>
</feature>
<evidence type="ECO:0000313" key="8">
    <source>
        <dbReference type="Proteomes" id="UP000317422"/>
    </source>
</evidence>
<dbReference type="FunFam" id="3.40.309.10:FF:000009">
    <property type="entry name" value="Aldehyde dehydrogenase A"/>
    <property type="match status" value="1"/>
</dbReference>
<evidence type="ECO:0000256" key="3">
    <source>
        <dbReference type="PROSITE-ProRule" id="PRU10007"/>
    </source>
</evidence>
<evidence type="ECO:0000256" key="5">
    <source>
        <dbReference type="SAM" id="MobiDB-lite"/>
    </source>
</evidence>
<evidence type="ECO:0000256" key="1">
    <source>
        <dbReference type="ARBA" id="ARBA00009986"/>
    </source>
</evidence>
<protein>
    <submittedName>
        <fullName evidence="7">Succinate-semialdehyde dehydrogenase/glutarate-semialdehyde dehydrogenase</fullName>
    </submittedName>
</protein>
<organism evidence="7 8">
    <name type="scientific">Haloactinospora alba</name>
    <dbReference type="NCBI Taxonomy" id="405555"/>
    <lineage>
        <taxon>Bacteria</taxon>
        <taxon>Bacillati</taxon>
        <taxon>Actinomycetota</taxon>
        <taxon>Actinomycetes</taxon>
        <taxon>Streptosporangiales</taxon>
        <taxon>Nocardiopsidaceae</taxon>
        <taxon>Haloactinospora</taxon>
    </lineage>
</organism>
<dbReference type="AlphaFoldDB" id="A0A543NK57"/>
<evidence type="ECO:0000313" key="7">
    <source>
        <dbReference type="EMBL" id="TQN32192.1"/>
    </source>
</evidence>
<dbReference type="InterPro" id="IPR016163">
    <property type="entry name" value="Ald_DH_C"/>
</dbReference>